<feature type="transmembrane region" description="Helical" evidence="1">
    <location>
        <begin position="81"/>
        <end position="100"/>
    </location>
</feature>
<protein>
    <submittedName>
        <fullName evidence="2">Uncharacterized protein</fullName>
    </submittedName>
</protein>
<feature type="transmembrane region" description="Helical" evidence="1">
    <location>
        <begin position="52"/>
        <end position="75"/>
    </location>
</feature>
<dbReference type="EMBL" id="CP021744">
    <property type="protein sequence ID" value="ARZ68431.1"/>
    <property type="molecule type" value="Genomic_DNA"/>
</dbReference>
<reference evidence="2 3" key="1">
    <citation type="submission" date="2017-06" db="EMBL/GenBank/DDBJ databases">
        <title>Streptomyces albireticuli Genome sequencing and assembly.</title>
        <authorList>
            <person name="Wang Y."/>
            <person name="Du B."/>
            <person name="Ding Y."/>
            <person name="Liu H."/>
            <person name="Hou Q."/>
            <person name="Liu K."/>
            <person name="Yao L."/>
            <person name="Wang C."/>
        </authorList>
    </citation>
    <scope>NUCLEOTIDE SEQUENCE [LARGE SCALE GENOMIC DNA]</scope>
    <source>
        <strain evidence="2 3">MDJK11</strain>
    </source>
</reference>
<feature type="transmembrane region" description="Helical" evidence="1">
    <location>
        <begin position="107"/>
        <end position="131"/>
    </location>
</feature>
<evidence type="ECO:0000313" key="3">
    <source>
        <dbReference type="Proteomes" id="UP000195755"/>
    </source>
</evidence>
<evidence type="ECO:0000256" key="1">
    <source>
        <dbReference type="SAM" id="Phobius"/>
    </source>
</evidence>
<organism evidence="2 3">
    <name type="scientific">Streptomyces albireticuli</name>
    <dbReference type="NCBI Taxonomy" id="1940"/>
    <lineage>
        <taxon>Bacteria</taxon>
        <taxon>Bacillati</taxon>
        <taxon>Actinomycetota</taxon>
        <taxon>Actinomycetes</taxon>
        <taxon>Kitasatosporales</taxon>
        <taxon>Streptomycetaceae</taxon>
        <taxon>Streptomyces</taxon>
    </lineage>
</organism>
<keyword evidence="1" id="KW-0812">Transmembrane</keyword>
<dbReference type="KEGG" id="salj:SMD11_2783"/>
<dbReference type="AlphaFoldDB" id="A0A1Z2L2I8"/>
<sequence length="165" mass="16813">MTGVVIGSVLAAMTTWSLLVVVAIACLVPAVTMPLAVFVGRGYDGLGPKRTAGVAALLCEVAFVTGFALLTPLPWEQGTPVGLGAAVGCSLLVALCSEYFNDNFSPLASYAVPAAGLATGSVCFATAFTVTGRDGVAWAWGTLWGLVVFGVVQVVLAMLIRATDD</sequence>
<feature type="transmembrane region" description="Helical" evidence="1">
    <location>
        <begin position="137"/>
        <end position="160"/>
    </location>
</feature>
<gene>
    <name evidence="2" type="ORF">SMD11_2783</name>
</gene>
<feature type="transmembrane region" description="Helical" evidence="1">
    <location>
        <begin position="16"/>
        <end position="40"/>
    </location>
</feature>
<dbReference type="Proteomes" id="UP000195755">
    <property type="component" value="Chromosome"/>
</dbReference>
<evidence type="ECO:0000313" key="2">
    <source>
        <dbReference type="EMBL" id="ARZ68431.1"/>
    </source>
</evidence>
<proteinExistence type="predicted"/>
<keyword evidence="1" id="KW-0472">Membrane</keyword>
<keyword evidence="1" id="KW-1133">Transmembrane helix</keyword>
<name>A0A1Z2L2I8_9ACTN</name>
<accession>A0A1Z2L2I8</accession>